<evidence type="ECO:0000313" key="3">
    <source>
        <dbReference type="Proteomes" id="UP000287910"/>
    </source>
</evidence>
<feature type="transmembrane region" description="Helical" evidence="1">
    <location>
        <begin position="9"/>
        <end position="29"/>
    </location>
</feature>
<dbReference type="RefSeq" id="WP_126659848.1">
    <property type="nucleotide sequence ID" value="NZ_RYYR01000021.1"/>
</dbReference>
<gene>
    <name evidence="2" type="ORF">EK386_14235</name>
</gene>
<dbReference type="AlphaFoldDB" id="A0A3S0RI22"/>
<evidence type="ECO:0000256" key="1">
    <source>
        <dbReference type="SAM" id="Phobius"/>
    </source>
</evidence>
<comment type="caution">
    <text evidence="2">The sequence shown here is derived from an EMBL/GenBank/DDBJ whole genome shotgun (WGS) entry which is preliminary data.</text>
</comment>
<reference evidence="2 3" key="1">
    <citation type="submission" date="2018-12" db="EMBL/GenBank/DDBJ databases">
        <title>Lysinibacillus antri sp. nov., isolated from a cave soil.</title>
        <authorList>
            <person name="Narsing Rao M.P."/>
            <person name="Zhang H."/>
            <person name="Dong Z.-Y."/>
            <person name="Niu X.-K."/>
            <person name="Zhang K."/>
            <person name="Fang B.-Z."/>
            <person name="Kang Y.-Q."/>
            <person name="Xiao M."/>
            <person name="Li W.-J."/>
        </authorList>
    </citation>
    <scope>NUCLEOTIDE SEQUENCE [LARGE SCALE GENOMIC DNA]</scope>
    <source>
        <strain evidence="2 3">SYSU K30002</strain>
    </source>
</reference>
<feature type="transmembrane region" description="Helical" evidence="1">
    <location>
        <begin position="35"/>
        <end position="57"/>
    </location>
</feature>
<proteinExistence type="predicted"/>
<keyword evidence="1" id="KW-0472">Membrane</keyword>
<keyword evidence="1" id="KW-1133">Transmembrane helix</keyword>
<sequence length="62" mass="6951">MKDKKTKKHLYICLFISVLFTINLVKTYMDTGELPIGNTIFTVVVYIATILAAITSVGSRKK</sequence>
<keyword evidence="3" id="KW-1185">Reference proteome</keyword>
<keyword evidence="1" id="KW-0812">Transmembrane</keyword>
<name>A0A3S0RI22_9BACI</name>
<protein>
    <submittedName>
        <fullName evidence="2">Uncharacterized protein</fullName>
    </submittedName>
</protein>
<dbReference type="EMBL" id="RYYR01000021">
    <property type="protein sequence ID" value="RUL50333.1"/>
    <property type="molecule type" value="Genomic_DNA"/>
</dbReference>
<evidence type="ECO:0000313" key="2">
    <source>
        <dbReference type="EMBL" id="RUL50333.1"/>
    </source>
</evidence>
<accession>A0A3S0RI22</accession>
<dbReference type="Proteomes" id="UP000287910">
    <property type="component" value="Unassembled WGS sequence"/>
</dbReference>
<organism evidence="2 3">
    <name type="scientific">Lysinibacillus antri</name>
    <dbReference type="NCBI Taxonomy" id="2498145"/>
    <lineage>
        <taxon>Bacteria</taxon>
        <taxon>Bacillati</taxon>
        <taxon>Bacillota</taxon>
        <taxon>Bacilli</taxon>
        <taxon>Bacillales</taxon>
        <taxon>Bacillaceae</taxon>
        <taxon>Lysinibacillus</taxon>
    </lineage>
</organism>